<evidence type="ECO:0000313" key="2">
    <source>
        <dbReference type="Proteomes" id="UP001283366"/>
    </source>
</evidence>
<protein>
    <submittedName>
        <fullName evidence="1">Uncharacterized protein</fullName>
    </submittedName>
</protein>
<keyword evidence="2" id="KW-1185">Reference proteome</keyword>
<dbReference type="EMBL" id="JAWRCO010000001">
    <property type="protein sequence ID" value="MDW6001747.1"/>
    <property type="molecule type" value="Genomic_DNA"/>
</dbReference>
<name>A0ABU4I571_9VIBR</name>
<evidence type="ECO:0000313" key="1">
    <source>
        <dbReference type="EMBL" id="MDW6001747.1"/>
    </source>
</evidence>
<dbReference type="RefSeq" id="WP_143693155.1">
    <property type="nucleotide sequence ID" value="NZ_AP024883.1"/>
</dbReference>
<accession>A0ABU4I571</accession>
<comment type="caution">
    <text evidence="1">The sequence shown here is derived from an EMBL/GenBank/DDBJ whole genome shotgun (WGS) entry which is preliminary data.</text>
</comment>
<organism evidence="1 2">
    <name type="scientific">Vibrio mangrovi</name>
    <dbReference type="NCBI Taxonomy" id="474394"/>
    <lineage>
        <taxon>Bacteria</taxon>
        <taxon>Pseudomonadati</taxon>
        <taxon>Pseudomonadota</taxon>
        <taxon>Gammaproteobacteria</taxon>
        <taxon>Vibrionales</taxon>
        <taxon>Vibrionaceae</taxon>
        <taxon>Vibrio</taxon>
    </lineage>
</organism>
<sequence length="61" mass="7004">MMGFLLYIDVISPGSFKLGAMSRLVSGNKVAVSQAFYYHSVLNRLNVFEPLWLLHMGWIRE</sequence>
<gene>
    <name evidence="1" type="ORF">SBX37_02375</name>
</gene>
<reference evidence="1 2" key="1">
    <citation type="submission" date="2023-11" db="EMBL/GenBank/DDBJ databases">
        <title>Plant-associative lifestyle of Vibrio porteresiae and its evolutionary dynamics.</title>
        <authorList>
            <person name="Rameshkumar N."/>
            <person name="Kirti K."/>
        </authorList>
    </citation>
    <scope>NUCLEOTIDE SEQUENCE [LARGE SCALE GENOMIC DNA]</scope>
    <source>
        <strain evidence="1 2">MSSRF38</strain>
    </source>
</reference>
<proteinExistence type="predicted"/>
<dbReference type="Proteomes" id="UP001283366">
    <property type="component" value="Unassembled WGS sequence"/>
</dbReference>